<dbReference type="Proteomes" id="UP000244093">
    <property type="component" value="Unassembled WGS sequence"/>
</dbReference>
<keyword evidence="1" id="KW-1133">Transmembrane helix</keyword>
<keyword evidence="1" id="KW-0812">Transmembrane</keyword>
<reference evidence="2 3" key="1">
    <citation type="journal article" date="2018" name="Syst. Appl. Microbiol.">
        <title>A new symbiotic nanoarchaeote (Candidatus Nanoclepta minutus) and its host (Zestosphaera tikiterensis gen. nov., sp. nov.) from a New Zealand hot spring.</title>
        <authorList>
            <person name="St John E."/>
            <person name="Liu Y."/>
            <person name="Podar M."/>
            <person name="Stott M.B."/>
            <person name="Meneghin J."/>
            <person name="Chen Z."/>
            <person name="Lagutin K."/>
            <person name="Mitchell K."/>
            <person name="Reysenbach A.L."/>
        </authorList>
    </citation>
    <scope>NUCLEOTIDE SEQUENCE [LARGE SCALE GENOMIC DNA]</scope>
    <source>
        <strain evidence="2">NZ3</strain>
    </source>
</reference>
<feature type="transmembrane region" description="Helical" evidence="1">
    <location>
        <begin position="64"/>
        <end position="81"/>
    </location>
</feature>
<feature type="transmembrane region" description="Helical" evidence="1">
    <location>
        <begin position="225"/>
        <end position="252"/>
    </location>
</feature>
<accession>A0A2R7Y8Z3</accession>
<feature type="transmembrane region" description="Helical" evidence="1">
    <location>
        <begin position="119"/>
        <end position="140"/>
    </location>
</feature>
<evidence type="ECO:0000313" key="2">
    <source>
        <dbReference type="EMBL" id="PUA34011.1"/>
    </source>
</evidence>
<feature type="transmembrane region" description="Helical" evidence="1">
    <location>
        <begin position="184"/>
        <end position="213"/>
    </location>
</feature>
<evidence type="ECO:0000313" key="3">
    <source>
        <dbReference type="Proteomes" id="UP000244093"/>
    </source>
</evidence>
<name>A0A2R7Y8Z3_9CREN</name>
<sequence length="271" mass="30135">MGKTDFKQLVSVEMRFVYADVFRRKSLLLMLVLWPYMITGFVLIVGSAVGNPQAFASRVGVDPAPFFIVSSFILMSTFVVLDDIMWKPIFDEEVGTMPYIVSSPVNRLMYYIAIPLPRLTLSVVIGLTSVVPVLTLYWGFEGFITSALVLLLGIFSALTFSPLATSVAMATYTYSGESWRLMNVLRPLLMVLVGVYYPRWVMPIAMYVVTALIPPSNSVELIQRLLAGIATVERSLMLLGVATALAVAYLPLTKLSVLRWERSKLKEGVKV</sequence>
<gene>
    <name evidence="2" type="ORF">B7O98_00945</name>
</gene>
<comment type="caution">
    <text evidence="2">The sequence shown here is derived from an EMBL/GenBank/DDBJ whole genome shotgun (WGS) entry which is preliminary data.</text>
</comment>
<organism evidence="2 3">
    <name type="scientific">Zestosphaera tikiterensis</name>
    <dbReference type="NCBI Taxonomy" id="1973259"/>
    <lineage>
        <taxon>Archaea</taxon>
        <taxon>Thermoproteota</taxon>
        <taxon>Thermoprotei</taxon>
        <taxon>Desulfurococcales</taxon>
        <taxon>Desulfurococcaceae</taxon>
        <taxon>Zestosphaera</taxon>
    </lineage>
</organism>
<protein>
    <recommendedName>
        <fullName evidence="4">ABC-2 type transporter domain-containing protein</fullName>
    </recommendedName>
</protein>
<keyword evidence="1" id="KW-0472">Membrane</keyword>
<evidence type="ECO:0000256" key="1">
    <source>
        <dbReference type="SAM" id="Phobius"/>
    </source>
</evidence>
<feature type="transmembrane region" description="Helical" evidence="1">
    <location>
        <begin position="27"/>
        <end position="49"/>
    </location>
</feature>
<dbReference type="AlphaFoldDB" id="A0A2R7Y8Z3"/>
<dbReference type="EMBL" id="NBVN01000001">
    <property type="protein sequence ID" value="PUA34011.1"/>
    <property type="molecule type" value="Genomic_DNA"/>
</dbReference>
<feature type="transmembrane region" description="Helical" evidence="1">
    <location>
        <begin position="146"/>
        <end position="172"/>
    </location>
</feature>
<proteinExistence type="predicted"/>
<evidence type="ECO:0008006" key="4">
    <source>
        <dbReference type="Google" id="ProtNLM"/>
    </source>
</evidence>